<feature type="repeat" description="PPR" evidence="3">
    <location>
        <begin position="458"/>
        <end position="492"/>
    </location>
</feature>
<dbReference type="Pfam" id="PF01535">
    <property type="entry name" value="PPR"/>
    <property type="match status" value="4"/>
</dbReference>
<dbReference type="NCBIfam" id="TIGR00756">
    <property type="entry name" value="PPR"/>
    <property type="match status" value="4"/>
</dbReference>
<feature type="repeat" description="PPR" evidence="3">
    <location>
        <begin position="317"/>
        <end position="351"/>
    </location>
</feature>
<evidence type="ECO:0000256" key="3">
    <source>
        <dbReference type="PROSITE-ProRule" id="PRU00708"/>
    </source>
</evidence>
<name>A0A9Q0F0F6_9ROSI</name>
<evidence type="ECO:0000256" key="1">
    <source>
        <dbReference type="ARBA" id="ARBA00007626"/>
    </source>
</evidence>
<evidence type="ECO:0000256" key="2">
    <source>
        <dbReference type="ARBA" id="ARBA00022737"/>
    </source>
</evidence>
<dbReference type="PANTHER" id="PTHR47447">
    <property type="entry name" value="OS03G0856100 PROTEIN"/>
    <property type="match status" value="1"/>
</dbReference>
<dbReference type="Proteomes" id="UP001141552">
    <property type="component" value="Unassembled WGS sequence"/>
</dbReference>
<dbReference type="Gene3D" id="1.25.40.10">
    <property type="entry name" value="Tetratricopeptide repeat domain"/>
    <property type="match status" value="4"/>
</dbReference>
<evidence type="ECO:0000313" key="5">
    <source>
        <dbReference type="Proteomes" id="UP001141552"/>
    </source>
</evidence>
<dbReference type="PANTHER" id="PTHR47447:SF17">
    <property type="entry name" value="OS12G0638900 PROTEIN"/>
    <property type="match status" value="1"/>
</dbReference>
<dbReference type="InterPro" id="IPR011990">
    <property type="entry name" value="TPR-like_helical_dom_sf"/>
</dbReference>
<accession>A0A9Q0F0F6</accession>
<evidence type="ECO:0008006" key="6">
    <source>
        <dbReference type="Google" id="ProtNLM"/>
    </source>
</evidence>
<comment type="similarity">
    <text evidence="1">Belongs to the PPR family. P subfamily.</text>
</comment>
<proteinExistence type="inferred from homology"/>
<sequence length="628" mass="71285">MAIWSCSRWSVASINSSSSSWTKSHKIPFPTPTTTCSNHIFLSLYDDHLKCSSSRPSSSSAAYCTSGTDELHLMRVRLLEDSLQHNHSAPDPPDDLNHLLRRALTAPPQSQELAYQLYQQAKQMPDFTPQKSTLSLLLRYLIRSKKWVWILALSDDCRKYNVLPDSLTSSRLVSSCVKAKKFRVLESWLETFKKSDPRIAVVAFRSALRESNQLNMYRTTLSLYDNMMKSADDHGFAMDSECYVQVMTAYHKVRNAERVEALFNEVSGAGRRVLHMNKANLNKICRIMCDSLGKSGRALQALEYFRDMMKRTGMGGDASIYSSLIRHLAASGQVAVAEELFEEAKEKKMLTRDPEMYLKLVLMYVEEGPLDKTLEIVKAMRCQKLRVSDCIFCTVVNGFSKKQGFGAGVRVYEELVSQGCEPGQVTYASVINAYFRMGLYPDAEKMFLEMEHKGFDKCVVAYSTIISMYGKTGRITDAMRLLEKMKLKGCPPNIWVYNSLLDMHGRAKDLSQVEKLWEEIKTRKLEPDQVSYTTVIGAYNKAMEYEGCVKLYHEYRQKGGAIDRAMAGLMVGVFSKTSQFGELLKLLRDMKSQGMKLDVRLYKSALNALRDAGLDKQVVWLNHSFEAT</sequence>
<reference evidence="4" key="2">
    <citation type="journal article" date="2023" name="Plants (Basel)">
        <title>Annotation of the Turnera subulata (Passifloraceae) Draft Genome Reveals the S-Locus Evolved after the Divergence of Turneroideae from Passifloroideae in a Stepwise Manner.</title>
        <authorList>
            <person name="Henning P.M."/>
            <person name="Roalson E.H."/>
            <person name="Mir W."/>
            <person name="McCubbin A.G."/>
            <person name="Shore J.S."/>
        </authorList>
    </citation>
    <scope>NUCLEOTIDE SEQUENCE</scope>
    <source>
        <strain evidence="4">F60SS</strain>
    </source>
</reference>
<dbReference type="AlphaFoldDB" id="A0A9Q0F0F6"/>
<gene>
    <name evidence="4" type="ORF">Tsubulata_038700</name>
</gene>
<dbReference type="OrthoDB" id="185373at2759"/>
<dbReference type="PROSITE" id="PS51375">
    <property type="entry name" value="PPR"/>
    <property type="match status" value="4"/>
</dbReference>
<organism evidence="4 5">
    <name type="scientific">Turnera subulata</name>
    <dbReference type="NCBI Taxonomy" id="218843"/>
    <lineage>
        <taxon>Eukaryota</taxon>
        <taxon>Viridiplantae</taxon>
        <taxon>Streptophyta</taxon>
        <taxon>Embryophyta</taxon>
        <taxon>Tracheophyta</taxon>
        <taxon>Spermatophyta</taxon>
        <taxon>Magnoliopsida</taxon>
        <taxon>eudicotyledons</taxon>
        <taxon>Gunneridae</taxon>
        <taxon>Pentapetalae</taxon>
        <taxon>rosids</taxon>
        <taxon>fabids</taxon>
        <taxon>Malpighiales</taxon>
        <taxon>Passifloraceae</taxon>
        <taxon>Turnera</taxon>
    </lineage>
</organism>
<dbReference type="Pfam" id="PF13041">
    <property type="entry name" value="PPR_2"/>
    <property type="match status" value="1"/>
</dbReference>
<keyword evidence="2" id="KW-0677">Repeat</keyword>
<evidence type="ECO:0000313" key="4">
    <source>
        <dbReference type="EMBL" id="KAJ4822653.1"/>
    </source>
</evidence>
<feature type="repeat" description="PPR" evidence="3">
    <location>
        <begin position="423"/>
        <end position="457"/>
    </location>
</feature>
<comment type="caution">
    <text evidence="4">The sequence shown here is derived from an EMBL/GenBank/DDBJ whole genome shotgun (WGS) entry which is preliminary data.</text>
</comment>
<reference evidence="4" key="1">
    <citation type="submission" date="2022-02" db="EMBL/GenBank/DDBJ databases">
        <authorList>
            <person name="Henning P.M."/>
            <person name="McCubbin A.G."/>
            <person name="Shore J.S."/>
        </authorList>
    </citation>
    <scope>NUCLEOTIDE SEQUENCE</scope>
    <source>
        <strain evidence="4">F60SS</strain>
        <tissue evidence="4">Leaves</tissue>
    </source>
</reference>
<keyword evidence="5" id="KW-1185">Reference proteome</keyword>
<dbReference type="EMBL" id="JAKUCV010007616">
    <property type="protein sequence ID" value="KAJ4822653.1"/>
    <property type="molecule type" value="Genomic_DNA"/>
</dbReference>
<feature type="repeat" description="PPR" evidence="3">
    <location>
        <begin position="493"/>
        <end position="527"/>
    </location>
</feature>
<protein>
    <recommendedName>
        <fullName evidence="6">Pentacotripeptide-repeat region of PRORP domain-containing protein</fullName>
    </recommendedName>
</protein>
<dbReference type="InterPro" id="IPR002885">
    <property type="entry name" value="PPR_rpt"/>
</dbReference>